<feature type="non-terminal residue" evidence="1">
    <location>
        <position position="93"/>
    </location>
</feature>
<reference evidence="1" key="1">
    <citation type="journal article" date="2021" name="Sci. Adv.">
        <title>The American lobster genome reveals insights on longevity, neural, and immune adaptations.</title>
        <authorList>
            <person name="Polinski J.M."/>
            <person name="Zimin A.V."/>
            <person name="Clark K.F."/>
            <person name="Kohn A.B."/>
            <person name="Sadowski N."/>
            <person name="Timp W."/>
            <person name="Ptitsyn A."/>
            <person name="Khanna P."/>
            <person name="Romanova D.Y."/>
            <person name="Williams P."/>
            <person name="Greenwood S.J."/>
            <person name="Moroz L.L."/>
            <person name="Walt D.R."/>
            <person name="Bodnar A.G."/>
        </authorList>
    </citation>
    <scope>NUCLEOTIDE SEQUENCE</scope>
    <source>
        <strain evidence="1">GMGI-L3</strain>
    </source>
</reference>
<dbReference type="EMBL" id="JAHLQT010039966">
    <property type="protein sequence ID" value="KAG7156131.1"/>
    <property type="molecule type" value="Genomic_DNA"/>
</dbReference>
<evidence type="ECO:0000313" key="2">
    <source>
        <dbReference type="Proteomes" id="UP000747542"/>
    </source>
</evidence>
<protein>
    <submittedName>
        <fullName evidence="1">Putative Dynein heavy chain 2-like 3</fullName>
    </submittedName>
</protein>
<name>A0A8J5JGV7_HOMAM</name>
<sequence length="93" mass="10651">ELIETLTVLPEKSRLKWTPHFKSLATSFLRDPEERIMCCYVVRSAGKTRLAVSLNLPVGAVGAVWYFLKLDDEVRITAQNFKECVWKVERVPG</sequence>
<comment type="caution">
    <text evidence="1">The sequence shown here is derived from an EMBL/GenBank/DDBJ whole genome shotgun (WGS) entry which is preliminary data.</text>
</comment>
<dbReference type="Proteomes" id="UP000747542">
    <property type="component" value="Unassembled WGS sequence"/>
</dbReference>
<dbReference type="AlphaFoldDB" id="A0A8J5JGV7"/>
<organism evidence="1 2">
    <name type="scientific">Homarus americanus</name>
    <name type="common">American lobster</name>
    <dbReference type="NCBI Taxonomy" id="6706"/>
    <lineage>
        <taxon>Eukaryota</taxon>
        <taxon>Metazoa</taxon>
        <taxon>Ecdysozoa</taxon>
        <taxon>Arthropoda</taxon>
        <taxon>Crustacea</taxon>
        <taxon>Multicrustacea</taxon>
        <taxon>Malacostraca</taxon>
        <taxon>Eumalacostraca</taxon>
        <taxon>Eucarida</taxon>
        <taxon>Decapoda</taxon>
        <taxon>Pleocyemata</taxon>
        <taxon>Astacidea</taxon>
        <taxon>Nephropoidea</taxon>
        <taxon>Nephropidae</taxon>
        <taxon>Homarus</taxon>
    </lineage>
</organism>
<accession>A0A8J5JGV7</accession>
<evidence type="ECO:0000313" key="1">
    <source>
        <dbReference type="EMBL" id="KAG7156131.1"/>
    </source>
</evidence>
<proteinExistence type="predicted"/>
<gene>
    <name evidence="1" type="primary">Dnah2-L3</name>
    <name evidence="1" type="ORF">Hamer_G022597</name>
</gene>
<keyword evidence="2" id="KW-1185">Reference proteome</keyword>